<dbReference type="EMBL" id="BPVZ01000002">
    <property type="protein sequence ID" value="GKU88198.1"/>
    <property type="molecule type" value="Genomic_DNA"/>
</dbReference>
<dbReference type="InterPro" id="IPR006598">
    <property type="entry name" value="CAP10"/>
</dbReference>
<name>A0AAV5HR23_9ROSI</name>
<dbReference type="PANTHER" id="PTHR12203">
    <property type="entry name" value="KDEL LYS-ASP-GLU-LEU CONTAINING - RELATED"/>
    <property type="match status" value="1"/>
</dbReference>
<evidence type="ECO:0000256" key="1">
    <source>
        <dbReference type="SAM" id="Phobius"/>
    </source>
</evidence>
<dbReference type="Proteomes" id="UP001054252">
    <property type="component" value="Unassembled WGS sequence"/>
</dbReference>
<evidence type="ECO:0000313" key="3">
    <source>
        <dbReference type="EMBL" id="GKU88198.1"/>
    </source>
</evidence>
<dbReference type="InterPro" id="IPR051091">
    <property type="entry name" value="O-Glucosyltr/Glycosyltrsf_90"/>
</dbReference>
<organism evidence="3 4">
    <name type="scientific">Rubroshorea leprosula</name>
    <dbReference type="NCBI Taxonomy" id="152421"/>
    <lineage>
        <taxon>Eukaryota</taxon>
        <taxon>Viridiplantae</taxon>
        <taxon>Streptophyta</taxon>
        <taxon>Embryophyta</taxon>
        <taxon>Tracheophyta</taxon>
        <taxon>Spermatophyta</taxon>
        <taxon>Magnoliopsida</taxon>
        <taxon>eudicotyledons</taxon>
        <taxon>Gunneridae</taxon>
        <taxon>Pentapetalae</taxon>
        <taxon>rosids</taxon>
        <taxon>malvids</taxon>
        <taxon>Malvales</taxon>
        <taxon>Dipterocarpaceae</taxon>
        <taxon>Rubroshorea</taxon>
    </lineage>
</organism>
<sequence length="508" mass="59413">MDDSFHVGYGSQIHNFFSKFGSAPVKRSASITVILFFSSIIVLINWLDVSVILGDPFPRTIFSIIRKQRVKFEIPLNCSYEGLPGTCPSNYPLTIELDESSSAAACPEYFRWIHQDLKPWKSTGITREMVERGRAHAHFRLVIVNGKAYVENYIKPFQTRDMFTIWGILQLLRLYPGMVPDLELMFWCEDRPVVRKRLYQGPNATAPPPVFHYCGNKNALDIVFPDWTFWGWAETNIRPWMQTLMAIKEGNKRMNWIDRIPYAFWKGNPKVAPAREELMNCNISDEFDWKARLYTLDWSKIKKGGYNDTRLEDQCTHRYKIYVEGIAWSVSEKYIMACDSMTLLVKPNYHDFFIRSMVPMQHYWPINNNNKCRDLKFAVEWGNNHTDVALAIGKAGSEFIHENLTMKYVYDYMFHLLSEYAKLLKFKPEVPPGATEVCSEMKACSEKGRWKKFMVQSLVKSPSDKLPCRLPPPYEPPELKAFLDRKKNISKKVQKWESQYWESLNKKQ</sequence>
<keyword evidence="1" id="KW-1133">Transmembrane helix</keyword>
<accession>A0AAV5HR23</accession>
<dbReference type="SMART" id="SM00672">
    <property type="entry name" value="CAP10"/>
    <property type="match status" value="1"/>
</dbReference>
<keyword evidence="4" id="KW-1185">Reference proteome</keyword>
<evidence type="ECO:0000313" key="4">
    <source>
        <dbReference type="Proteomes" id="UP001054252"/>
    </source>
</evidence>
<comment type="caution">
    <text evidence="3">The sequence shown here is derived from an EMBL/GenBank/DDBJ whole genome shotgun (WGS) entry which is preliminary data.</text>
</comment>
<keyword evidence="1" id="KW-0472">Membrane</keyword>
<reference evidence="3 4" key="1">
    <citation type="journal article" date="2021" name="Commun. Biol.">
        <title>The genome of Shorea leprosula (Dipterocarpaceae) highlights the ecological relevance of drought in aseasonal tropical rainforests.</title>
        <authorList>
            <person name="Ng K.K.S."/>
            <person name="Kobayashi M.J."/>
            <person name="Fawcett J.A."/>
            <person name="Hatakeyama M."/>
            <person name="Paape T."/>
            <person name="Ng C.H."/>
            <person name="Ang C.C."/>
            <person name="Tnah L.H."/>
            <person name="Lee C.T."/>
            <person name="Nishiyama T."/>
            <person name="Sese J."/>
            <person name="O'Brien M.J."/>
            <person name="Copetti D."/>
            <person name="Mohd Noor M.I."/>
            <person name="Ong R.C."/>
            <person name="Putra M."/>
            <person name="Sireger I.Z."/>
            <person name="Indrioko S."/>
            <person name="Kosugi Y."/>
            <person name="Izuno A."/>
            <person name="Isagi Y."/>
            <person name="Lee S.L."/>
            <person name="Shimizu K.K."/>
        </authorList>
    </citation>
    <scope>NUCLEOTIDE SEQUENCE [LARGE SCALE GENOMIC DNA]</scope>
    <source>
        <strain evidence="3">214</strain>
    </source>
</reference>
<feature type="transmembrane region" description="Helical" evidence="1">
    <location>
        <begin position="29"/>
        <end position="47"/>
    </location>
</feature>
<evidence type="ECO:0000259" key="2">
    <source>
        <dbReference type="SMART" id="SM00672"/>
    </source>
</evidence>
<dbReference type="Pfam" id="PF05686">
    <property type="entry name" value="Glyco_transf_90"/>
    <property type="match status" value="1"/>
</dbReference>
<keyword evidence="1" id="KW-0812">Transmembrane</keyword>
<gene>
    <name evidence="3" type="ORF">SLEP1_g2492</name>
</gene>
<dbReference type="PANTHER" id="PTHR12203:SF80">
    <property type="entry name" value="GLYCOSYLTRANSFERASE"/>
    <property type="match status" value="1"/>
</dbReference>
<protein>
    <recommendedName>
        <fullName evidence="2">Glycosyl transferase CAP10 domain-containing protein</fullName>
    </recommendedName>
</protein>
<feature type="domain" description="Glycosyl transferase CAP10" evidence="2">
    <location>
        <begin position="178"/>
        <end position="427"/>
    </location>
</feature>
<dbReference type="AlphaFoldDB" id="A0AAV5HR23"/>
<proteinExistence type="predicted"/>